<feature type="compositionally biased region" description="Basic and acidic residues" evidence="1">
    <location>
        <begin position="66"/>
        <end position="83"/>
    </location>
</feature>
<gene>
    <name evidence="2" type="ORF">DdX_16588</name>
</gene>
<evidence type="ECO:0000313" key="3">
    <source>
        <dbReference type="Proteomes" id="UP001201812"/>
    </source>
</evidence>
<feature type="region of interest" description="Disordered" evidence="1">
    <location>
        <begin position="59"/>
        <end position="83"/>
    </location>
</feature>
<evidence type="ECO:0000313" key="2">
    <source>
        <dbReference type="EMBL" id="KAI1700617.1"/>
    </source>
</evidence>
<dbReference type="AlphaFoldDB" id="A0AAD4QTX5"/>
<name>A0AAD4QTX5_9BILA</name>
<dbReference type="EMBL" id="JAKKPZ010000139">
    <property type="protein sequence ID" value="KAI1700617.1"/>
    <property type="molecule type" value="Genomic_DNA"/>
</dbReference>
<dbReference type="Proteomes" id="UP001201812">
    <property type="component" value="Unassembled WGS sequence"/>
</dbReference>
<organism evidence="2 3">
    <name type="scientific">Ditylenchus destructor</name>
    <dbReference type="NCBI Taxonomy" id="166010"/>
    <lineage>
        <taxon>Eukaryota</taxon>
        <taxon>Metazoa</taxon>
        <taxon>Ecdysozoa</taxon>
        <taxon>Nematoda</taxon>
        <taxon>Chromadorea</taxon>
        <taxon>Rhabditida</taxon>
        <taxon>Tylenchina</taxon>
        <taxon>Tylenchomorpha</taxon>
        <taxon>Sphaerularioidea</taxon>
        <taxon>Anguinidae</taxon>
        <taxon>Anguininae</taxon>
        <taxon>Ditylenchus</taxon>
    </lineage>
</organism>
<comment type="caution">
    <text evidence="2">The sequence shown here is derived from an EMBL/GenBank/DDBJ whole genome shotgun (WGS) entry which is preliminary data.</text>
</comment>
<proteinExistence type="predicted"/>
<reference evidence="2" key="1">
    <citation type="submission" date="2022-01" db="EMBL/GenBank/DDBJ databases">
        <title>Genome Sequence Resource for Two Populations of Ditylenchus destructor, the Migratory Endoparasitic Phytonematode.</title>
        <authorList>
            <person name="Zhang H."/>
            <person name="Lin R."/>
            <person name="Xie B."/>
        </authorList>
    </citation>
    <scope>NUCLEOTIDE SEQUENCE</scope>
    <source>
        <strain evidence="2">BazhouSP</strain>
    </source>
</reference>
<keyword evidence="3" id="KW-1185">Reference proteome</keyword>
<accession>A0AAD4QTX5</accession>
<sequence length="83" mass="9726">MPLFNKVSIQRKASIIDCRGNSRFLVEQQLVHTMSDELYCPIMRMRTVEYRTNFSEESFMNSASDSKAEESDDHIPDQSIEYK</sequence>
<evidence type="ECO:0000256" key="1">
    <source>
        <dbReference type="SAM" id="MobiDB-lite"/>
    </source>
</evidence>
<protein>
    <submittedName>
        <fullName evidence="2">Uncharacterized protein</fullName>
    </submittedName>
</protein>